<comment type="similarity">
    <text evidence="1">Belongs to the GSP E family.</text>
</comment>
<dbReference type="NCBIfam" id="TIGR01420">
    <property type="entry name" value="pilT_fam"/>
    <property type="match status" value="1"/>
</dbReference>
<keyword evidence="4" id="KW-1185">Reference proteome</keyword>
<dbReference type="GO" id="GO:0005524">
    <property type="term" value="F:ATP binding"/>
    <property type="evidence" value="ECO:0007669"/>
    <property type="project" value="InterPro"/>
</dbReference>
<gene>
    <name evidence="3" type="ORF">FQP86_06240</name>
</gene>
<sequence length="384" mass="43000">MTPHEWLQELLQLMVNKGSSDLFISTGTPPQMKVNGRMIALGDKKLGVDQVRELVLASMSDMQRGRFEKEREANFAHSLPGIGRFRISAFYQRSQMGMVIRRIQLKIPSLEELRLPDIIKGLSETKRGLVIFVGGTGAGKSTSLASMIQHRNQTSSGHIICIEDPIEYIHPHQRSIVTQREVGIDTESFEVALRNTLRQAPDVIMIGEIRSRETMEHALTFAETGHLCLATLHANNANQALDRIIHFFPEERHEQVWMDLSLNLKGIVAQQLLPHKSGDGAQRVPAIEVMLRSPLIVDLIRKGAVVEIKDVMKRSQQLGMMTFDQSLYALHQQGLITEEVALAHADSANDLRLMIKFGDSDSAQEAQLDVLNAASRFSLQDDDD</sequence>
<evidence type="ECO:0000313" key="3">
    <source>
        <dbReference type="EMBL" id="TVU72108.1"/>
    </source>
</evidence>
<dbReference type="InterPro" id="IPR050921">
    <property type="entry name" value="T4SS_GSP_E_ATPase"/>
</dbReference>
<reference evidence="3 4" key="1">
    <citation type="submission" date="2019-07" db="EMBL/GenBank/DDBJ databases">
        <title>Diversity of Bacteria from Kongsfjorden, Arctic.</title>
        <authorList>
            <person name="Yu Y."/>
        </authorList>
    </citation>
    <scope>NUCLEOTIDE SEQUENCE [LARGE SCALE GENOMIC DNA]</scope>
    <source>
        <strain evidence="3 4">SM1923</strain>
    </source>
</reference>
<comment type="caution">
    <text evidence="3">The sequence shown here is derived from an EMBL/GenBank/DDBJ whole genome shotgun (WGS) entry which is preliminary data.</text>
</comment>
<dbReference type="InterPro" id="IPR027417">
    <property type="entry name" value="P-loop_NTPase"/>
</dbReference>
<dbReference type="RefSeq" id="WP_088743524.1">
    <property type="nucleotide sequence ID" value="NZ_CAWOWR010000087.1"/>
</dbReference>
<dbReference type="GO" id="GO:0016887">
    <property type="term" value="F:ATP hydrolysis activity"/>
    <property type="evidence" value="ECO:0007669"/>
    <property type="project" value="InterPro"/>
</dbReference>
<feature type="domain" description="Bacterial type II secretion system protein E" evidence="2">
    <location>
        <begin position="119"/>
        <end position="277"/>
    </location>
</feature>
<evidence type="ECO:0000259" key="2">
    <source>
        <dbReference type="Pfam" id="PF00437"/>
    </source>
</evidence>
<dbReference type="Proteomes" id="UP000319941">
    <property type="component" value="Unassembled WGS sequence"/>
</dbReference>
<accession>A0A558HSP6</accession>
<dbReference type="Pfam" id="PF00437">
    <property type="entry name" value="T2SSE"/>
    <property type="match status" value="1"/>
</dbReference>
<dbReference type="CDD" id="cd01131">
    <property type="entry name" value="PilT"/>
    <property type="match status" value="1"/>
</dbReference>
<name>A0A558HSP6_9GAMM</name>
<organism evidence="3 4">
    <name type="scientific">Cobetia crustatorum</name>
    <dbReference type="NCBI Taxonomy" id="553385"/>
    <lineage>
        <taxon>Bacteria</taxon>
        <taxon>Pseudomonadati</taxon>
        <taxon>Pseudomonadota</taxon>
        <taxon>Gammaproteobacteria</taxon>
        <taxon>Oceanospirillales</taxon>
        <taxon>Halomonadaceae</taxon>
        <taxon>Cobetia</taxon>
    </lineage>
</organism>
<dbReference type="AlphaFoldDB" id="A0A558HSP6"/>
<protein>
    <submittedName>
        <fullName evidence="3">PilT/PilU family type 4a pilus ATPase</fullName>
    </submittedName>
</protein>
<evidence type="ECO:0000256" key="1">
    <source>
        <dbReference type="ARBA" id="ARBA00006611"/>
    </source>
</evidence>
<dbReference type="STRING" id="553385.GCA_000591415_03735"/>
<dbReference type="PANTHER" id="PTHR30486">
    <property type="entry name" value="TWITCHING MOTILITY PROTEIN PILT"/>
    <property type="match status" value="1"/>
</dbReference>
<proteinExistence type="inferred from homology"/>
<dbReference type="PANTHER" id="PTHR30486:SF12">
    <property type="entry name" value="TYPE IV PILUS ATPASE PILU"/>
    <property type="match status" value="1"/>
</dbReference>
<dbReference type="SUPFAM" id="SSF52540">
    <property type="entry name" value="P-loop containing nucleoside triphosphate hydrolases"/>
    <property type="match status" value="1"/>
</dbReference>
<dbReference type="FunFam" id="3.40.50.300:FF:001116">
    <property type="entry name" value="Type IV pili twitching motility protein PilT"/>
    <property type="match status" value="1"/>
</dbReference>
<dbReference type="Gene3D" id="3.30.450.90">
    <property type="match status" value="1"/>
</dbReference>
<dbReference type="EMBL" id="VNFH01000003">
    <property type="protein sequence ID" value="TVU72108.1"/>
    <property type="molecule type" value="Genomic_DNA"/>
</dbReference>
<evidence type="ECO:0000313" key="4">
    <source>
        <dbReference type="Proteomes" id="UP000319941"/>
    </source>
</evidence>
<dbReference type="Gene3D" id="3.40.50.300">
    <property type="entry name" value="P-loop containing nucleotide triphosphate hydrolases"/>
    <property type="match status" value="1"/>
</dbReference>
<dbReference type="InterPro" id="IPR006321">
    <property type="entry name" value="PilT/PilU"/>
</dbReference>
<dbReference type="InterPro" id="IPR001482">
    <property type="entry name" value="T2SS/T4SS_dom"/>
</dbReference>
<dbReference type="OrthoDB" id="9776961at2"/>